<name>A0A146K5S2_9EUKA</name>
<accession>A0A146K5S2</accession>
<reference evidence="2" key="1">
    <citation type="submission" date="2015-07" db="EMBL/GenBank/DDBJ databases">
        <title>Adaptation to a free-living lifestyle via gene acquisitions in the diplomonad Trepomonas sp. PC1.</title>
        <authorList>
            <person name="Xu F."/>
            <person name="Jerlstrom-Hultqvist J."/>
            <person name="Kolisko M."/>
            <person name="Simpson A.G.B."/>
            <person name="Roger A.J."/>
            <person name="Svard S.G."/>
            <person name="Andersson J.O."/>
        </authorList>
    </citation>
    <scope>NUCLEOTIDE SEQUENCE</scope>
    <source>
        <strain evidence="2">PC1</strain>
    </source>
</reference>
<dbReference type="AlphaFoldDB" id="A0A146K5S2"/>
<dbReference type="EMBL" id="GDID01004619">
    <property type="protein sequence ID" value="JAP91987.1"/>
    <property type="molecule type" value="Transcribed_RNA"/>
</dbReference>
<evidence type="ECO:0000256" key="1">
    <source>
        <dbReference type="SAM" id="MobiDB-lite"/>
    </source>
</evidence>
<dbReference type="PANTHER" id="PTHR48219">
    <property type="entry name" value="VACUOLAR PROTEIN SORTING-ASSOCIATED PROTEIN 62-RELATED"/>
    <property type="match status" value="1"/>
</dbReference>
<organism evidence="2">
    <name type="scientific">Trepomonas sp. PC1</name>
    <dbReference type="NCBI Taxonomy" id="1076344"/>
    <lineage>
        <taxon>Eukaryota</taxon>
        <taxon>Metamonada</taxon>
        <taxon>Diplomonadida</taxon>
        <taxon>Hexamitidae</taxon>
        <taxon>Hexamitinae</taxon>
        <taxon>Trepomonas</taxon>
    </lineage>
</organism>
<dbReference type="PANTHER" id="PTHR48219:SF2">
    <property type="entry name" value="VACUOLAR PROTEIN SORTING-ASSOCIATED PROTEIN 62"/>
    <property type="match status" value="1"/>
</dbReference>
<proteinExistence type="predicted"/>
<protein>
    <submittedName>
        <fullName evidence="2">Uncharacterized protein</fullName>
    </submittedName>
</protein>
<feature type="compositionally biased region" description="Basic and acidic residues" evidence="1">
    <location>
        <begin position="454"/>
        <end position="467"/>
    </location>
</feature>
<feature type="region of interest" description="Disordered" evidence="1">
    <location>
        <begin position="454"/>
        <end position="473"/>
    </location>
</feature>
<gene>
    <name evidence="2" type="ORF">TPC1_16213</name>
</gene>
<evidence type="ECO:0000313" key="2">
    <source>
        <dbReference type="EMBL" id="JAP91987.1"/>
    </source>
</evidence>
<sequence>MKFTKLFYEQYKIHGTALDQTFYIFRPVTSGFYFYDILSTDPTELDCALFPITSSSSSFASPISFEQVFDFQLLKSQSKMKFFRPVPPPGFTTLGLVCAPSIQEIPANVLCIKSEVCDYDETAVINCFQPFGQFLELFRTKLFNFDLIKPKSLYVKQEIYQEVSFLQAEQTDGFSIQQVLPLQNAVEHEEFEPQQEFDPAQNLKIIQQQQQFAAQLKNQNIYELFSEIEGEFIQSVNHFELIGVQSLNCAIEGEKEEYLYVYKPIAPPGYVALGITVSKQETPEFEVFCVKEEFVMYTSQAETLGTIYDQQTAIFIKDIQNKEQFNVDEKIEAGQEQKQQPQMKQIEVVMPKQGQYLTVKSNEYPILRPEFVAMLKCQDYGSQKFLIKSFHIEPQQELVCELEYGDQLMQIFRQILKKKQFNYFNYYYRLRPITQPRIQQEIATMTAFQKSLEPQKEVKADKQKKPDSQATNATELRAETINIPLELQLVDTSHGFDSYACSQPSGYKIIQTLKSVQCEDVHFIELIAPNGYEALSNVVHIGDIANFNKDIFICVAKIYLNEFLLIQAQKFGDLQLKQLALPVGSDDFYQSQYKPLYCSDKCFLIRDSIQTAYFQAEIKNYTPKFSLSDHFDKRQMEAMPKLKNMVEEQCASFYLNDHLNVFNPVSSIFGSFVTESMDDIAQDEKEIQKFFTKFLVCDDFSKCLTGLLAHPTGFVQLKGEINGQKCFKAVCPAGFVALGDYIGPEPQCEKFVVVNESIVQYKFVNEIEWLLTGMVDTDGIYVFQHPEMFKLTLLYEDNDNMLKIPVLNVAFLHYLVAQQTGYYMQDEQSSMHCPRSFLNYLQNYCTNNKTTINQQKLFDYGIHSFDGNCVLDTVLQQKKCSMVSLAQFKLFSTEQRISSEMAKTYLSSQKQSSIKKEFAPLEDLDKKLLLVDSLIEIMLSLDFGKDLIQTGRPNFFSMKIRRQQEGGAQAVEKIRLGKQNEAITVNQYPYEGYIIVSDKIPISTEGSLLSGRPMFFQLILKCLARIVGGYKQLFEMECKKIVELIVYTFGFRIGGKEVFTLTQQEDGTIVTLCDENCDSIIIGV</sequence>